<organism evidence="13 14">
    <name type="scientific">Dictyostelium firmibasis</name>
    <dbReference type="NCBI Taxonomy" id="79012"/>
    <lineage>
        <taxon>Eukaryota</taxon>
        <taxon>Amoebozoa</taxon>
        <taxon>Evosea</taxon>
        <taxon>Eumycetozoa</taxon>
        <taxon>Dictyostelia</taxon>
        <taxon>Dictyosteliales</taxon>
        <taxon>Dictyosteliaceae</taxon>
        <taxon>Dictyostelium</taxon>
    </lineage>
</organism>
<evidence type="ECO:0000313" key="13">
    <source>
        <dbReference type="EMBL" id="KAK5578057.1"/>
    </source>
</evidence>
<dbReference type="Proteomes" id="UP001344447">
    <property type="component" value="Unassembled WGS sequence"/>
</dbReference>
<keyword evidence="3 12" id="KW-0004">4Fe-4S</keyword>
<dbReference type="GO" id="GO:0046872">
    <property type="term" value="F:metal ion binding"/>
    <property type="evidence" value="ECO:0007669"/>
    <property type="project" value="UniProtKB-KW"/>
</dbReference>
<evidence type="ECO:0000313" key="14">
    <source>
        <dbReference type="Proteomes" id="UP001344447"/>
    </source>
</evidence>
<proteinExistence type="inferred from homology"/>
<dbReference type="CDD" id="cd02037">
    <property type="entry name" value="Mrp_NBP35"/>
    <property type="match status" value="1"/>
</dbReference>
<comment type="caution">
    <text evidence="13">The sequence shown here is derived from an EMBL/GenBank/DDBJ whole genome shotgun (WGS) entry which is preliminary data.</text>
</comment>
<evidence type="ECO:0000256" key="5">
    <source>
        <dbReference type="ARBA" id="ARBA00022723"/>
    </source>
</evidence>
<evidence type="ECO:0000256" key="7">
    <source>
        <dbReference type="ARBA" id="ARBA00022840"/>
    </source>
</evidence>
<name>A0AAN7TPT4_9MYCE</name>
<dbReference type="InterPro" id="IPR033756">
    <property type="entry name" value="YlxH/NBP35"/>
</dbReference>
<feature type="binding site" evidence="12">
    <location>
        <position position="190"/>
    </location>
    <ligand>
        <name>[4Fe-4S] cluster</name>
        <dbReference type="ChEBI" id="CHEBI:49883"/>
        <note>ligand shared between dimeric partners</note>
    </ligand>
</feature>
<dbReference type="InterPro" id="IPR000808">
    <property type="entry name" value="Mrp-like_CS"/>
</dbReference>
<evidence type="ECO:0000256" key="1">
    <source>
        <dbReference type="ARBA" id="ARBA00004114"/>
    </source>
</evidence>
<evidence type="ECO:0000256" key="3">
    <source>
        <dbReference type="ARBA" id="ARBA00022485"/>
    </source>
</evidence>
<dbReference type="EMBL" id="JAVFKY010000004">
    <property type="protein sequence ID" value="KAK5578057.1"/>
    <property type="molecule type" value="Genomic_DNA"/>
</dbReference>
<accession>A0AAN7TPT4</accession>
<evidence type="ECO:0000256" key="10">
    <source>
        <dbReference type="ARBA" id="ARBA00053368"/>
    </source>
</evidence>
<evidence type="ECO:0000256" key="12">
    <source>
        <dbReference type="HAMAP-Rule" id="MF_03039"/>
    </source>
</evidence>
<keyword evidence="8 12" id="KW-0408">Iron</keyword>
<evidence type="ECO:0000256" key="11">
    <source>
        <dbReference type="ARBA" id="ARBA00065349"/>
    </source>
</evidence>
<dbReference type="FunFam" id="3.40.50.300:FF:000796">
    <property type="entry name" value="Cytosolic Fe-S cluster assembly factor NUBP2"/>
    <property type="match status" value="1"/>
</dbReference>
<dbReference type="HAMAP" id="MF_02040">
    <property type="entry name" value="Mrp_NBP35"/>
    <property type="match status" value="1"/>
</dbReference>
<keyword evidence="5 12" id="KW-0479">Metal-binding</keyword>
<dbReference type="GO" id="GO:0016226">
    <property type="term" value="P:iron-sulfur cluster assembly"/>
    <property type="evidence" value="ECO:0007669"/>
    <property type="project" value="UniProtKB-UniRule"/>
</dbReference>
<keyword evidence="14" id="KW-1185">Reference proteome</keyword>
<keyword evidence="4 12" id="KW-0963">Cytoplasm</keyword>
<sequence>MDKIKHKLLVLSGKGGVGKSTVSSQLALYLSHIGYRVGLLDVDLCGPSIPKMLGLESKDVHKSTKGWVPVYTDESQKLGVISIQFLLGDKDTPVIWRGPKKNSMIKQFIDDVNWGEIDFLIIDTPPGTSDEHISVTEELLKHNPDGAILVTTPQAVSISDVKKEISFCNTMKLPIIGIVENMSGYVCPHCSECTNIFSSEGGKLLAEQCNIKFLGKLPIDPNLSICSERGINYFTEYPNSSTLAALKSFVDNFSLKPNTTN</sequence>
<dbReference type="InterPro" id="IPR028600">
    <property type="entry name" value="NUBP2/Cfd1_eukaryotes"/>
</dbReference>
<keyword evidence="9 12" id="KW-0411">Iron-sulfur</keyword>
<keyword evidence="7 12" id="KW-0067">ATP-binding</keyword>
<comment type="function">
    <text evidence="10">Component of the cytosolic iron-sulfur (Fe/S) protein assembly (CIA) machinery. Required for maturation of extramitochondrial Fe-S proteins. The NUBP1-NUBP2 heterotetramer forms a Fe-S scaffold complex, mediating the de novo assembly of an Fe-S cluster and its transfer to target apoproteins. Negatively regulates cilium formation and structure.</text>
</comment>
<dbReference type="GO" id="GO:0005524">
    <property type="term" value="F:ATP binding"/>
    <property type="evidence" value="ECO:0007669"/>
    <property type="project" value="UniProtKB-KW"/>
</dbReference>
<dbReference type="GO" id="GO:0005829">
    <property type="term" value="C:cytosol"/>
    <property type="evidence" value="ECO:0007669"/>
    <property type="project" value="TreeGrafter"/>
</dbReference>
<dbReference type="PANTHER" id="PTHR23264:SF19">
    <property type="entry name" value="CYTOSOLIC FE-S CLUSTER ASSEMBLY FACTOR NUBP2"/>
    <property type="match status" value="1"/>
</dbReference>
<dbReference type="PANTHER" id="PTHR23264">
    <property type="entry name" value="NUCLEOTIDE-BINDING PROTEIN NBP35 YEAST -RELATED"/>
    <property type="match status" value="1"/>
</dbReference>
<evidence type="ECO:0000256" key="9">
    <source>
        <dbReference type="ARBA" id="ARBA00023014"/>
    </source>
</evidence>
<evidence type="ECO:0000256" key="2">
    <source>
        <dbReference type="ARBA" id="ARBA00004430"/>
    </source>
</evidence>
<dbReference type="GO" id="GO:0005814">
    <property type="term" value="C:centriole"/>
    <property type="evidence" value="ECO:0007669"/>
    <property type="project" value="UniProtKB-SubCell"/>
</dbReference>
<evidence type="ECO:0000256" key="4">
    <source>
        <dbReference type="ARBA" id="ARBA00022490"/>
    </source>
</evidence>
<comment type="subcellular location">
    <subcellularLocation>
        <location evidence="2">Cytoplasm</location>
        <location evidence="2">Cytoskeleton</location>
        <location evidence="2">Cilium axoneme</location>
    </subcellularLocation>
    <subcellularLocation>
        <location evidence="1">Cytoplasm</location>
        <location evidence="1">Cytoskeleton</location>
        <location evidence="1">Microtubule organizing center</location>
        <location evidence="1">Centrosome</location>
        <location evidence="1">Centriole</location>
    </subcellularLocation>
</comment>
<keyword evidence="6 12" id="KW-0547">Nucleotide-binding</keyword>
<comment type="similarity">
    <text evidence="12">Belongs to the Mrp/NBP35 ATP-binding proteins family. NUBP2/CFD1 subfamily.</text>
</comment>
<dbReference type="Gene3D" id="3.40.50.300">
    <property type="entry name" value="P-loop containing nucleotide triphosphate hydrolases"/>
    <property type="match status" value="1"/>
</dbReference>
<gene>
    <name evidence="13" type="ORF">RB653_003008</name>
</gene>
<evidence type="ECO:0000256" key="6">
    <source>
        <dbReference type="ARBA" id="ARBA00022741"/>
    </source>
</evidence>
<dbReference type="Pfam" id="PF10609">
    <property type="entry name" value="ParA"/>
    <property type="match status" value="1"/>
</dbReference>
<feature type="binding site" evidence="12">
    <location>
        <position position="187"/>
    </location>
    <ligand>
        <name>[4Fe-4S] cluster</name>
        <dbReference type="ChEBI" id="CHEBI:49883"/>
        <note>ligand shared between dimeric partners</note>
    </ligand>
</feature>
<protein>
    <recommendedName>
        <fullName evidence="12">Cytosolic Fe-S cluster assembly factor NUBP2 homolog</fullName>
    </recommendedName>
</protein>
<dbReference type="AlphaFoldDB" id="A0AAN7TPT4"/>
<dbReference type="HAMAP" id="MF_03039">
    <property type="entry name" value="NUBP2"/>
    <property type="match status" value="1"/>
</dbReference>
<dbReference type="GO" id="GO:0005634">
    <property type="term" value="C:nucleus"/>
    <property type="evidence" value="ECO:0007669"/>
    <property type="project" value="UniProtKB-ARBA"/>
</dbReference>
<comment type="cofactor">
    <cofactor evidence="12">
        <name>[4Fe-4S] cluster</name>
        <dbReference type="ChEBI" id="CHEBI:49883"/>
    </cofactor>
    <text evidence="12">Binds 4 [4Fe-4S] clusters per heterotetramer. Contains two stable clusters in the N-termini of NUBP1 and two labile, bridging clusters between subunits of the NUBP1-NUBP2 heterotetramer.</text>
</comment>
<reference evidence="13 14" key="1">
    <citation type="submission" date="2023-11" db="EMBL/GenBank/DDBJ databases">
        <title>Dfirmibasis_genome.</title>
        <authorList>
            <person name="Edelbroek B."/>
            <person name="Kjellin J."/>
            <person name="Jerlstrom-Hultqvist J."/>
            <person name="Soderbom F."/>
        </authorList>
    </citation>
    <scope>NUCLEOTIDE SEQUENCE [LARGE SCALE GENOMIC DNA]</scope>
    <source>
        <strain evidence="13 14">TNS-C-14</strain>
    </source>
</reference>
<dbReference type="GO" id="GO:0140663">
    <property type="term" value="F:ATP-dependent FeS chaperone activity"/>
    <property type="evidence" value="ECO:0007669"/>
    <property type="project" value="InterPro"/>
</dbReference>
<feature type="binding site" evidence="12">
    <location>
        <begin position="13"/>
        <end position="20"/>
    </location>
    <ligand>
        <name>ATP</name>
        <dbReference type="ChEBI" id="CHEBI:30616"/>
    </ligand>
</feature>
<dbReference type="InterPro" id="IPR019591">
    <property type="entry name" value="Mrp/NBP35_ATP-bd"/>
</dbReference>
<dbReference type="InterPro" id="IPR027417">
    <property type="entry name" value="P-loop_NTPase"/>
</dbReference>
<comment type="subunit">
    <text evidence="11">Heterotetramer of 2 NUBP1 and 2 NUBP2 chains. Interacts with KIFC1. Interacts with NUBP1.</text>
</comment>
<dbReference type="PROSITE" id="PS01215">
    <property type="entry name" value="MRP"/>
    <property type="match status" value="1"/>
</dbReference>
<evidence type="ECO:0000256" key="8">
    <source>
        <dbReference type="ARBA" id="ARBA00023004"/>
    </source>
</evidence>
<dbReference type="GO" id="GO:0051539">
    <property type="term" value="F:4 iron, 4 sulfur cluster binding"/>
    <property type="evidence" value="ECO:0007669"/>
    <property type="project" value="UniProtKB-UniRule"/>
</dbReference>
<dbReference type="SUPFAM" id="SSF52540">
    <property type="entry name" value="P-loop containing nucleoside triphosphate hydrolases"/>
    <property type="match status" value="1"/>
</dbReference>